<sequence>MKGAKPMKSVNTEIKRLGFLVVVPHQMFIRDLGKYTTLIIEGKRLPKYSEYRYDFYKTTYHPRQKGTKVKVYVKEASAYKVIKKVKGFMDYIGLKPEETEKNEVHDTQE</sequence>
<dbReference type="AlphaFoldDB" id="A0A1V0UQC1"/>
<reference evidence="1 2" key="1">
    <citation type="submission" date="2017-03" db="EMBL/GenBank/DDBJ databases">
        <title>Paenibacillus larvae genome sequencing.</title>
        <authorList>
            <person name="Dingman D.W."/>
        </authorList>
    </citation>
    <scope>NUCLEOTIDE SEQUENCE [LARGE SCALE GENOMIC DNA]</scope>
    <source>
        <strain evidence="1 2">SAG 10367</strain>
    </source>
</reference>
<protein>
    <submittedName>
        <fullName evidence="1">Uncharacterized protein</fullName>
    </submittedName>
</protein>
<proteinExistence type="predicted"/>
<dbReference type="EMBL" id="CP020557">
    <property type="protein sequence ID" value="ARF67307.1"/>
    <property type="molecule type" value="Genomic_DNA"/>
</dbReference>
<organism evidence="1 2">
    <name type="scientific">Paenibacillus larvae subsp. pulvifaciens</name>
    <dbReference type="NCBI Taxonomy" id="1477"/>
    <lineage>
        <taxon>Bacteria</taxon>
        <taxon>Bacillati</taxon>
        <taxon>Bacillota</taxon>
        <taxon>Bacilli</taxon>
        <taxon>Bacillales</taxon>
        <taxon>Paenibacillaceae</taxon>
        <taxon>Paenibacillus</taxon>
    </lineage>
</organism>
<gene>
    <name evidence="1" type="ORF">B7C51_04895</name>
</gene>
<dbReference type="RefSeq" id="WP_083038965.1">
    <property type="nucleotide sequence ID" value="NZ_CP020557.1"/>
</dbReference>
<accession>A0A1V0UQC1</accession>
<dbReference type="Proteomes" id="UP000192727">
    <property type="component" value="Chromosome"/>
</dbReference>
<name>A0A1V0UQC1_9BACL</name>
<evidence type="ECO:0000313" key="2">
    <source>
        <dbReference type="Proteomes" id="UP000192727"/>
    </source>
</evidence>
<evidence type="ECO:0000313" key="1">
    <source>
        <dbReference type="EMBL" id="ARF67307.1"/>
    </source>
</evidence>